<keyword evidence="6" id="KW-1185">Reference proteome</keyword>
<accession>A0A9P4HYL1</accession>
<evidence type="ECO:0000256" key="1">
    <source>
        <dbReference type="ARBA" id="ARBA00022729"/>
    </source>
</evidence>
<dbReference type="PANTHER" id="PTHR28154:SF1">
    <property type="entry name" value="CELL WALL SYNTHESIS PROTEIN KNH1-RELATED"/>
    <property type="match status" value="1"/>
</dbReference>
<dbReference type="GO" id="GO:0031505">
    <property type="term" value="P:fungal-type cell wall organization"/>
    <property type="evidence" value="ECO:0007669"/>
    <property type="project" value="TreeGrafter"/>
</dbReference>
<evidence type="ECO:0000313" key="6">
    <source>
        <dbReference type="Proteomes" id="UP000799776"/>
    </source>
</evidence>
<feature type="domain" description="Yeast cell wall synthesis Kre9/Knh1-like N-terminal" evidence="4">
    <location>
        <begin position="24"/>
        <end position="126"/>
    </location>
</feature>
<name>A0A9P4HYL1_9PEZI</name>
<feature type="chain" id="PRO_5040183450" evidence="2">
    <location>
        <begin position="19"/>
        <end position="253"/>
    </location>
</feature>
<gene>
    <name evidence="5" type="ORF">K490DRAFT_70429</name>
</gene>
<evidence type="ECO:0000259" key="3">
    <source>
        <dbReference type="Pfam" id="PF05390"/>
    </source>
</evidence>
<sequence>MELRLLAYFLAFVPFALADVSFTSPAAGAPVAGLTITTDWTDDGTSPLISDLKTYELFLCTGGNSPDEIVQVAPIEAAGDFATGNTASAAIAATLGGNLPNAYFLRMISTAANGQQVTSYSSRFTLPSMTGTFPAAIAANIEKYNGAAAGPANQVAAGGVDASYALAYTLQTGLTKYAPMQKVPPTQITMKSPTPQYPTSSIASFYKTYASIPTQVQTVTMTQTFSVSSIENTASAAAMPSDDMAKFLARWKD</sequence>
<reference evidence="5" key="1">
    <citation type="journal article" date="2020" name="Stud. Mycol.">
        <title>101 Dothideomycetes genomes: a test case for predicting lifestyles and emergence of pathogens.</title>
        <authorList>
            <person name="Haridas S."/>
            <person name="Albert R."/>
            <person name="Binder M."/>
            <person name="Bloem J."/>
            <person name="Labutti K."/>
            <person name="Salamov A."/>
            <person name="Andreopoulos B."/>
            <person name="Baker S."/>
            <person name="Barry K."/>
            <person name="Bills G."/>
            <person name="Bluhm B."/>
            <person name="Cannon C."/>
            <person name="Castanera R."/>
            <person name="Culley D."/>
            <person name="Daum C."/>
            <person name="Ezra D."/>
            <person name="Gonzalez J."/>
            <person name="Henrissat B."/>
            <person name="Kuo A."/>
            <person name="Liang C."/>
            <person name="Lipzen A."/>
            <person name="Lutzoni F."/>
            <person name="Magnuson J."/>
            <person name="Mondo S."/>
            <person name="Nolan M."/>
            <person name="Ohm R."/>
            <person name="Pangilinan J."/>
            <person name="Park H.-J."/>
            <person name="Ramirez L."/>
            <person name="Alfaro M."/>
            <person name="Sun H."/>
            <person name="Tritt A."/>
            <person name="Yoshinaga Y."/>
            <person name="Zwiers L.-H."/>
            <person name="Turgeon B."/>
            <person name="Goodwin S."/>
            <person name="Spatafora J."/>
            <person name="Crous P."/>
            <person name="Grigoriev I."/>
        </authorList>
    </citation>
    <scope>NUCLEOTIDE SEQUENCE</scope>
    <source>
        <strain evidence="5">CBS 121410</strain>
    </source>
</reference>
<feature type="domain" description="Yeast cell wall synthesis Kre9/Knh1 C-terminal" evidence="3">
    <location>
        <begin position="162"/>
        <end position="243"/>
    </location>
</feature>
<dbReference type="AlphaFoldDB" id="A0A9P4HYL1"/>
<organism evidence="5 6">
    <name type="scientific">Saccharata proteae CBS 121410</name>
    <dbReference type="NCBI Taxonomy" id="1314787"/>
    <lineage>
        <taxon>Eukaryota</taxon>
        <taxon>Fungi</taxon>
        <taxon>Dikarya</taxon>
        <taxon>Ascomycota</taxon>
        <taxon>Pezizomycotina</taxon>
        <taxon>Dothideomycetes</taxon>
        <taxon>Dothideomycetes incertae sedis</taxon>
        <taxon>Botryosphaeriales</taxon>
        <taxon>Saccharataceae</taxon>
        <taxon>Saccharata</taxon>
    </lineage>
</organism>
<dbReference type="InterPro" id="IPR018466">
    <property type="entry name" value="Kre9/Knh1-like_N"/>
</dbReference>
<comment type="caution">
    <text evidence="5">The sequence shown here is derived from an EMBL/GenBank/DDBJ whole genome shotgun (WGS) entry which is preliminary data.</text>
</comment>
<evidence type="ECO:0000313" key="5">
    <source>
        <dbReference type="EMBL" id="KAF2091626.1"/>
    </source>
</evidence>
<dbReference type="GO" id="GO:0005576">
    <property type="term" value="C:extracellular region"/>
    <property type="evidence" value="ECO:0007669"/>
    <property type="project" value="TreeGrafter"/>
</dbReference>
<dbReference type="PANTHER" id="PTHR28154">
    <property type="entry name" value="CELL WALL SYNTHESIS PROTEIN KNH1-RELATED"/>
    <property type="match status" value="1"/>
</dbReference>
<dbReference type="GO" id="GO:0006078">
    <property type="term" value="P:(1-&gt;6)-beta-D-glucan biosynthetic process"/>
    <property type="evidence" value="ECO:0007669"/>
    <property type="project" value="InterPro"/>
</dbReference>
<dbReference type="InterPro" id="IPR008659">
    <property type="entry name" value="Kre9/Knh1_C"/>
</dbReference>
<dbReference type="EMBL" id="ML978711">
    <property type="protein sequence ID" value="KAF2091626.1"/>
    <property type="molecule type" value="Genomic_DNA"/>
</dbReference>
<dbReference type="OrthoDB" id="2432613at2759"/>
<dbReference type="InterPro" id="IPR045328">
    <property type="entry name" value="Kre9/Knh1"/>
</dbReference>
<evidence type="ECO:0000256" key="2">
    <source>
        <dbReference type="SAM" id="SignalP"/>
    </source>
</evidence>
<feature type="signal peptide" evidence="2">
    <location>
        <begin position="1"/>
        <end position="18"/>
    </location>
</feature>
<dbReference type="Pfam" id="PF10342">
    <property type="entry name" value="Kre9_KNH"/>
    <property type="match status" value="1"/>
</dbReference>
<dbReference type="GO" id="GO:0042546">
    <property type="term" value="P:cell wall biogenesis"/>
    <property type="evidence" value="ECO:0007669"/>
    <property type="project" value="InterPro"/>
</dbReference>
<dbReference type="Pfam" id="PF05390">
    <property type="entry name" value="Kre9_KNH1_C"/>
    <property type="match status" value="1"/>
</dbReference>
<proteinExistence type="predicted"/>
<evidence type="ECO:0000259" key="4">
    <source>
        <dbReference type="Pfam" id="PF10342"/>
    </source>
</evidence>
<dbReference type="Proteomes" id="UP000799776">
    <property type="component" value="Unassembled WGS sequence"/>
</dbReference>
<keyword evidence="1 2" id="KW-0732">Signal</keyword>
<protein>
    <submittedName>
        <fullName evidence="5">Uncharacterized protein</fullName>
    </submittedName>
</protein>